<dbReference type="SUPFAM" id="SSF52080">
    <property type="entry name" value="Ribosomal proteins L15p and L18e"/>
    <property type="match status" value="1"/>
</dbReference>
<evidence type="ECO:0000313" key="9">
    <source>
        <dbReference type="Proteomes" id="UP000546464"/>
    </source>
</evidence>
<comment type="similarity">
    <text evidence="1 4 5">Belongs to the universal ribosomal protein uL15 family.</text>
</comment>
<evidence type="ECO:0000259" key="7">
    <source>
        <dbReference type="Pfam" id="PF00828"/>
    </source>
</evidence>
<evidence type="ECO:0000256" key="4">
    <source>
        <dbReference type="HAMAP-Rule" id="MF_01341"/>
    </source>
</evidence>
<evidence type="ECO:0000256" key="5">
    <source>
        <dbReference type="RuleBase" id="RU003888"/>
    </source>
</evidence>
<comment type="function">
    <text evidence="4">Binds to the 23S rRNA.</text>
</comment>
<feature type="compositionally biased region" description="Gly residues" evidence="6">
    <location>
        <begin position="21"/>
        <end position="35"/>
    </location>
</feature>
<keyword evidence="4" id="KW-0699">rRNA-binding</keyword>
<keyword evidence="2 4" id="KW-0689">Ribosomal protein</keyword>
<dbReference type="GO" id="GO:0003735">
    <property type="term" value="F:structural constituent of ribosome"/>
    <property type="evidence" value="ECO:0007669"/>
    <property type="project" value="InterPro"/>
</dbReference>
<dbReference type="InterPro" id="IPR001196">
    <property type="entry name" value="Ribosomal_uL15_CS"/>
</dbReference>
<accession>A0A842HAF2</accession>
<sequence>MKLHSLSNNPGATHRKKRKGIGPGTGLGKTSGRGQKGQKARSGASIRPGFEGGQIPLYRTLPHRGFNNYKFRKEYEAVNVSVLEKLDATEITVESLKKAGIVARKSKLVKVLGHGELTRAITVTADKFSESAKQKIEAAGGKVILTQPAEEAPAKGE</sequence>
<evidence type="ECO:0000256" key="3">
    <source>
        <dbReference type="ARBA" id="ARBA00023274"/>
    </source>
</evidence>
<evidence type="ECO:0000256" key="1">
    <source>
        <dbReference type="ARBA" id="ARBA00007320"/>
    </source>
</evidence>
<gene>
    <name evidence="4 8" type="primary">rplO</name>
    <name evidence="8" type="ORF">H5P28_03425</name>
</gene>
<proteinExistence type="inferred from homology"/>
<keyword evidence="4" id="KW-0694">RNA-binding</keyword>
<dbReference type="RefSeq" id="WP_185674314.1">
    <property type="nucleotide sequence ID" value="NZ_JACHVB010000013.1"/>
</dbReference>
<dbReference type="InterPro" id="IPR030878">
    <property type="entry name" value="Ribosomal_uL15"/>
</dbReference>
<dbReference type="GO" id="GO:0006412">
    <property type="term" value="P:translation"/>
    <property type="evidence" value="ECO:0007669"/>
    <property type="project" value="UniProtKB-UniRule"/>
</dbReference>
<name>A0A842HAF2_9BACT</name>
<dbReference type="Gene3D" id="3.100.10.10">
    <property type="match status" value="1"/>
</dbReference>
<dbReference type="InterPro" id="IPR021131">
    <property type="entry name" value="Ribosomal_uL15/eL18"/>
</dbReference>
<dbReference type="HAMAP" id="MF_01341">
    <property type="entry name" value="Ribosomal_uL15"/>
    <property type="match status" value="1"/>
</dbReference>
<dbReference type="PROSITE" id="PS00475">
    <property type="entry name" value="RIBOSOMAL_L15"/>
    <property type="match status" value="1"/>
</dbReference>
<dbReference type="AlphaFoldDB" id="A0A842HAF2"/>
<keyword evidence="9" id="KW-1185">Reference proteome</keyword>
<dbReference type="GO" id="GO:0022625">
    <property type="term" value="C:cytosolic large ribosomal subunit"/>
    <property type="evidence" value="ECO:0007669"/>
    <property type="project" value="TreeGrafter"/>
</dbReference>
<dbReference type="PANTHER" id="PTHR12934:SF11">
    <property type="entry name" value="LARGE RIBOSOMAL SUBUNIT PROTEIN UL15M"/>
    <property type="match status" value="1"/>
</dbReference>
<dbReference type="InterPro" id="IPR036227">
    <property type="entry name" value="Ribosomal_uL15/eL18_sf"/>
</dbReference>
<reference evidence="8 9" key="1">
    <citation type="submission" date="2020-07" db="EMBL/GenBank/DDBJ databases">
        <authorList>
            <person name="Feng X."/>
        </authorList>
    </citation>
    <scope>NUCLEOTIDE SEQUENCE [LARGE SCALE GENOMIC DNA]</scope>
    <source>
        <strain evidence="8 9">JCM31066</strain>
    </source>
</reference>
<feature type="compositionally biased region" description="Polar residues" evidence="6">
    <location>
        <begin position="1"/>
        <end position="11"/>
    </location>
</feature>
<dbReference type="Pfam" id="PF00828">
    <property type="entry name" value="Ribosomal_L27A"/>
    <property type="match status" value="1"/>
</dbReference>
<protein>
    <recommendedName>
        <fullName evidence="4">Large ribosomal subunit protein uL15</fullName>
    </recommendedName>
</protein>
<comment type="subunit">
    <text evidence="4">Part of the 50S ribosomal subunit.</text>
</comment>
<feature type="domain" description="Large ribosomal subunit protein uL15/eL18" evidence="7">
    <location>
        <begin position="78"/>
        <end position="144"/>
    </location>
</feature>
<organism evidence="8 9">
    <name type="scientific">Ruficoccus amylovorans</name>
    <dbReference type="NCBI Taxonomy" id="1804625"/>
    <lineage>
        <taxon>Bacteria</taxon>
        <taxon>Pseudomonadati</taxon>
        <taxon>Verrucomicrobiota</taxon>
        <taxon>Opitutia</taxon>
        <taxon>Puniceicoccales</taxon>
        <taxon>Cerasicoccaceae</taxon>
        <taxon>Ruficoccus</taxon>
    </lineage>
</organism>
<evidence type="ECO:0000256" key="6">
    <source>
        <dbReference type="SAM" id="MobiDB-lite"/>
    </source>
</evidence>
<dbReference type="EMBL" id="JACHVB010000013">
    <property type="protein sequence ID" value="MBC2593305.1"/>
    <property type="molecule type" value="Genomic_DNA"/>
</dbReference>
<dbReference type="NCBIfam" id="TIGR01071">
    <property type="entry name" value="rplO_bact"/>
    <property type="match status" value="1"/>
</dbReference>
<dbReference type="GO" id="GO:0019843">
    <property type="term" value="F:rRNA binding"/>
    <property type="evidence" value="ECO:0007669"/>
    <property type="project" value="UniProtKB-UniRule"/>
</dbReference>
<feature type="region of interest" description="Disordered" evidence="6">
    <location>
        <begin position="1"/>
        <end position="51"/>
    </location>
</feature>
<dbReference type="Proteomes" id="UP000546464">
    <property type="component" value="Unassembled WGS sequence"/>
</dbReference>
<dbReference type="PANTHER" id="PTHR12934">
    <property type="entry name" value="50S RIBOSOMAL PROTEIN L15"/>
    <property type="match status" value="1"/>
</dbReference>
<evidence type="ECO:0000313" key="8">
    <source>
        <dbReference type="EMBL" id="MBC2593305.1"/>
    </source>
</evidence>
<evidence type="ECO:0000256" key="2">
    <source>
        <dbReference type="ARBA" id="ARBA00022980"/>
    </source>
</evidence>
<comment type="caution">
    <text evidence="8">The sequence shown here is derived from an EMBL/GenBank/DDBJ whole genome shotgun (WGS) entry which is preliminary data.</text>
</comment>
<dbReference type="InterPro" id="IPR005749">
    <property type="entry name" value="Ribosomal_uL15_bac-type"/>
</dbReference>
<keyword evidence="3 4" id="KW-0687">Ribonucleoprotein</keyword>